<sequence length="55" mass="5889">GGPCRSRRGASSWPGRAERRRDTEQVGGRCHEMADVDRDRRGIAADGPGAGRIAV</sequence>
<feature type="region of interest" description="Disordered" evidence="1">
    <location>
        <begin position="1"/>
        <end position="55"/>
    </location>
</feature>
<feature type="non-terminal residue" evidence="2">
    <location>
        <position position="1"/>
    </location>
</feature>
<reference evidence="2" key="1">
    <citation type="submission" date="2020-02" db="EMBL/GenBank/DDBJ databases">
        <authorList>
            <person name="Meier V. D."/>
        </authorList>
    </citation>
    <scope>NUCLEOTIDE SEQUENCE</scope>
    <source>
        <strain evidence="2">AVDCRST_MAG49</strain>
    </source>
</reference>
<dbReference type="EMBL" id="CADCWG010000018">
    <property type="protein sequence ID" value="CAA9535938.1"/>
    <property type="molecule type" value="Genomic_DNA"/>
</dbReference>
<evidence type="ECO:0000256" key="1">
    <source>
        <dbReference type="SAM" id="MobiDB-lite"/>
    </source>
</evidence>
<name>A0A6J4TYS4_9BACT</name>
<evidence type="ECO:0000313" key="2">
    <source>
        <dbReference type="EMBL" id="CAA9535938.1"/>
    </source>
</evidence>
<gene>
    <name evidence="2" type="ORF">AVDCRST_MAG49-220</name>
</gene>
<organism evidence="2">
    <name type="scientific">uncultured Thermomicrobiales bacterium</name>
    <dbReference type="NCBI Taxonomy" id="1645740"/>
    <lineage>
        <taxon>Bacteria</taxon>
        <taxon>Pseudomonadati</taxon>
        <taxon>Thermomicrobiota</taxon>
        <taxon>Thermomicrobia</taxon>
        <taxon>Thermomicrobiales</taxon>
        <taxon>environmental samples</taxon>
    </lineage>
</organism>
<accession>A0A6J4TYS4</accession>
<proteinExistence type="predicted"/>
<feature type="compositionally biased region" description="Basic and acidic residues" evidence="1">
    <location>
        <begin position="16"/>
        <end position="43"/>
    </location>
</feature>
<dbReference type="AlphaFoldDB" id="A0A6J4TYS4"/>
<protein>
    <submittedName>
        <fullName evidence="2">Uncharacterized protein</fullName>
    </submittedName>
</protein>
<feature type="non-terminal residue" evidence="2">
    <location>
        <position position="55"/>
    </location>
</feature>